<evidence type="ECO:0000313" key="2">
    <source>
        <dbReference type="Proteomes" id="UP001589683"/>
    </source>
</evidence>
<accession>A0ABV5JFZ5</accession>
<dbReference type="Proteomes" id="UP001589683">
    <property type="component" value="Unassembled WGS sequence"/>
</dbReference>
<gene>
    <name evidence="1" type="ORF">ACFFUT_11380</name>
</gene>
<sequence length="138" mass="15251">MAFFAVGKICWSVVLVLFVTVVSGVMHPALAQELDGEALKKLALGGIWQAEHAEYGLWNWNDSGSVCLRVGSTDGDCFDTGTWEITDNVLCYELTKWGESTGERVNCFTVAALDDNRYETLFHGGAMISRMFAFKVLE</sequence>
<protein>
    <recommendedName>
        <fullName evidence="3">DUF1036 domain-containing protein</fullName>
    </recommendedName>
</protein>
<reference evidence="1 2" key="1">
    <citation type="submission" date="2024-09" db="EMBL/GenBank/DDBJ databases">
        <authorList>
            <person name="Sun Q."/>
            <person name="Mori K."/>
        </authorList>
    </citation>
    <scope>NUCLEOTIDE SEQUENCE [LARGE SCALE GENOMIC DNA]</scope>
    <source>
        <strain evidence="1 2">CECT 8726</strain>
    </source>
</reference>
<organism evidence="1 2">
    <name type="scientific">Pseudohalocynthiibacter aestuariivivens</name>
    <dbReference type="NCBI Taxonomy" id="1591409"/>
    <lineage>
        <taxon>Bacteria</taxon>
        <taxon>Pseudomonadati</taxon>
        <taxon>Pseudomonadota</taxon>
        <taxon>Alphaproteobacteria</taxon>
        <taxon>Rhodobacterales</taxon>
        <taxon>Paracoccaceae</taxon>
        <taxon>Pseudohalocynthiibacter</taxon>
    </lineage>
</organism>
<name>A0ABV5JFZ5_9RHOB</name>
<comment type="caution">
    <text evidence="1">The sequence shown here is derived from an EMBL/GenBank/DDBJ whole genome shotgun (WGS) entry which is preliminary data.</text>
</comment>
<evidence type="ECO:0000313" key="1">
    <source>
        <dbReference type="EMBL" id="MFB9232386.1"/>
    </source>
</evidence>
<proteinExistence type="predicted"/>
<keyword evidence="2" id="KW-1185">Reference proteome</keyword>
<evidence type="ECO:0008006" key="3">
    <source>
        <dbReference type="Google" id="ProtNLM"/>
    </source>
</evidence>
<dbReference type="RefSeq" id="WP_213887977.1">
    <property type="nucleotide sequence ID" value="NZ_JAGFNU010000002.1"/>
</dbReference>
<dbReference type="EMBL" id="JBHMEA010000039">
    <property type="protein sequence ID" value="MFB9232386.1"/>
    <property type="molecule type" value="Genomic_DNA"/>
</dbReference>